<dbReference type="EMBL" id="PJQY01001891">
    <property type="protein sequence ID" value="PQP98529.1"/>
    <property type="molecule type" value="Genomic_DNA"/>
</dbReference>
<dbReference type="GO" id="GO:0016705">
    <property type="term" value="F:oxidoreductase activity, acting on paired donors, with incorporation or reduction of molecular oxygen"/>
    <property type="evidence" value="ECO:0007669"/>
    <property type="project" value="InterPro"/>
</dbReference>
<dbReference type="SUPFAM" id="SSF48264">
    <property type="entry name" value="Cytochrome P450"/>
    <property type="match status" value="1"/>
</dbReference>
<dbReference type="InterPro" id="IPR036396">
    <property type="entry name" value="Cyt_P450_sf"/>
</dbReference>
<dbReference type="Proteomes" id="UP000250321">
    <property type="component" value="Unassembled WGS sequence"/>
</dbReference>
<dbReference type="AlphaFoldDB" id="A0A314XZT2"/>
<keyword evidence="2" id="KW-1185">Reference proteome</keyword>
<proteinExistence type="predicted"/>
<evidence type="ECO:0000313" key="2">
    <source>
        <dbReference type="Proteomes" id="UP000250321"/>
    </source>
</evidence>
<name>A0A314XZT2_PRUYE</name>
<dbReference type="PANTHER" id="PTHR47949">
    <property type="entry name" value="CYTOCHROME P450 703A2-RELATED-RELATED"/>
    <property type="match status" value="1"/>
</dbReference>
<dbReference type="GO" id="GO:0020037">
    <property type="term" value="F:heme binding"/>
    <property type="evidence" value="ECO:0007669"/>
    <property type="project" value="InterPro"/>
</dbReference>
<dbReference type="GO" id="GO:0005506">
    <property type="term" value="F:iron ion binding"/>
    <property type="evidence" value="ECO:0007669"/>
    <property type="project" value="InterPro"/>
</dbReference>
<protein>
    <submittedName>
        <fullName evidence="1">Uncharacterized protein</fullName>
    </submittedName>
</protein>
<comment type="caution">
    <text evidence="1">The sequence shown here is derived from an EMBL/GenBank/DDBJ whole genome shotgun (WGS) entry which is preliminary data.</text>
</comment>
<dbReference type="STRING" id="2094558.A0A314XZT2"/>
<reference evidence="1 2" key="1">
    <citation type="submission" date="2018-02" db="EMBL/GenBank/DDBJ databases">
        <title>Draft genome of wild Prunus yedoensis var. nudiflora.</title>
        <authorList>
            <person name="Baek S."/>
            <person name="Kim J.-H."/>
            <person name="Choi K."/>
            <person name="Kim G.-B."/>
            <person name="Cho A."/>
            <person name="Jang H."/>
            <person name="Shin C.-H."/>
            <person name="Yu H.-J."/>
            <person name="Mun J.-H."/>
        </authorList>
    </citation>
    <scope>NUCLEOTIDE SEQUENCE [LARGE SCALE GENOMIC DNA]</scope>
    <source>
        <strain evidence="2">cv. Jeju island</strain>
        <tissue evidence="1">Leaf</tissue>
    </source>
</reference>
<dbReference type="OrthoDB" id="1742397at2759"/>
<evidence type="ECO:0000313" key="1">
    <source>
        <dbReference type="EMBL" id="PQP98529.1"/>
    </source>
</evidence>
<dbReference type="GO" id="GO:0004497">
    <property type="term" value="F:monooxygenase activity"/>
    <property type="evidence" value="ECO:0007669"/>
    <property type="project" value="InterPro"/>
</dbReference>
<gene>
    <name evidence="1" type="ORF">Pyn_21703</name>
</gene>
<dbReference type="Pfam" id="PF00067">
    <property type="entry name" value="p450"/>
    <property type="match status" value="1"/>
</dbReference>
<dbReference type="Gene3D" id="1.10.630.10">
    <property type="entry name" value="Cytochrome P450"/>
    <property type="match status" value="1"/>
</dbReference>
<organism evidence="1 2">
    <name type="scientific">Prunus yedoensis var. nudiflora</name>
    <dbReference type="NCBI Taxonomy" id="2094558"/>
    <lineage>
        <taxon>Eukaryota</taxon>
        <taxon>Viridiplantae</taxon>
        <taxon>Streptophyta</taxon>
        <taxon>Embryophyta</taxon>
        <taxon>Tracheophyta</taxon>
        <taxon>Spermatophyta</taxon>
        <taxon>Magnoliopsida</taxon>
        <taxon>eudicotyledons</taxon>
        <taxon>Gunneridae</taxon>
        <taxon>Pentapetalae</taxon>
        <taxon>rosids</taxon>
        <taxon>fabids</taxon>
        <taxon>Rosales</taxon>
        <taxon>Rosaceae</taxon>
        <taxon>Amygdaloideae</taxon>
        <taxon>Amygdaleae</taxon>
        <taxon>Prunus</taxon>
    </lineage>
</organism>
<sequence length="182" mass="20807">MLINKTAFWWMHKLMDEMNTEIACFRLGNVHVFPVTCPKLSRKFLKKQDATYAGLNILQHKNWMVVGRERLVQESDLSQLNYVKACAREAFRLHPIAPFNVRQLPITSSPREAMCCLATQDLAATLKSGMNLSSLCPSAISRKMIVCGLAHRDRAALHIIQHWNVRLRSDCACHFKDCHVIC</sequence>
<accession>A0A314XZT2</accession>
<dbReference type="PANTHER" id="PTHR47949:SF4">
    <property type="entry name" value="TYROSINE N-MONOOXYGENASE"/>
    <property type="match status" value="1"/>
</dbReference>
<dbReference type="InterPro" id="IPR051382">
    <property type="entry name" value="CYP450_AA/FA_Hydroxylases"/>
</dbReference>
<dbReference type="InterPro" id="IPR001128">
    <property type="entry name" value="Cyt_P450"/>
</dbReference>